<evidence type="ECO:0000313" key="7">
    <source>
        <dbReference type="EMBL" id="KFE69346.1"/>
    </source>
</evidence>
<dbReference type="GO" id="GO:0005524">
    <property type="term" value="F:ATP binding"/>
    <property type="evidence" value="ECO:0007669"/>
    <property type="project" value="UniProtKB-KW"/>
</dbReference>
<feature type="compositionally biased region" description="Pro residues" evidence="5">
    <location>
        <begin position="367"/>
        <end position="403"/>
    </location>
</feature>
<feature type="compositionally biased region" description="Pro residues" evidence="5">
    <location>
        <begin position="340"/>
        <end position="358"/>
    </location>
</feature>
<evidence type="ECO:0000256" key="1">
    <source>
        <dbReference type="ARBA" id="ARBA00022679"/>
    </source>
</evidence>
<dbReference type="AlphaFoldDB" id="A0A085WNT3"/>
<evidence type="ECO:0000256" key="2">
    <source>
        <dbReference type="ARBA" id="ARBA00022741"/>
    </source>
</evidence>
<evidence type="ECO:0000259" key="6">
    <source>
        <dbReference type="PROSITE" id="PS50011"/>
    </source>
</evidence>
<comment type="caution">
    <text evidence="7">The sequence shown here is derived from an EMBL/GenBank/DDBJ whole genome shotgun (WGS) entry which is preliminary data.</text>
</comment>
<evidence type="ECO:0000256" key="3">
    <source>
        <dbReference type="ARBA" id="ARBA00022777"/>
    </source>
</evidence>
<name>A0A085WNT3_9BACT</name>
<dbReference type="STRING" id="394096.DB31_6321"/>
<dbReference type="EMBL" id="JMCB01000004">
    <property type="protein sequence ID" value="KFE69346.1"/>
    <property type="molecule type" value="Genomic_DNA"/>
</dbReference>
<gene>
    <name evidence="7" type="ORF">DB31_6321</name>
</gene>
<accession>A0A085WNT3</accession>
<dbReference type="InterPro" id="IPR000719">
    <property type="entry name" value="Prot_kinase_dom"/>
</dbReference>
<proteinExistence type="predicted"/>
<dbReference type="Proteomes" id="UP000028725">
    <property type="component" value="Unassembled WGS sequence"/>
</dbReference>
<reference evidence="7 8" key="1">
    <citation type="submission" date="2014-04" db="EMBL/GenBank/DDBJ databases">
        <title>Genome assembly of Hyalangium minutum DSM 14724.</title>
        <authorList>
            <person name="Sharma G."/>
            <person name="Subramanian S."/>
        </authorList>
    </citation>
    <scope>NUCLEOTIDE SEQUENCE [LARGE SCALE GENOMIC DNA]</scope>
    <source>
        <strain evidence="7 8">DSM 14724</strain>
    </source>
</reference>
<keyword evidence="1" id="KW-0808">Transferase</keyword>
<evidence type="ECO:0000256" key="4">
    <source>
        <dbReference type="ARBA" id="ARBA00022840"/>
    </source>
</evidence>
<dbReference type="RefSeq" id="WP_044186494.1">
    <property type="nucleotide sequence ID" value="NZ_JMCB01000004.1"/>
</dbReference>
<evidence type="ECO:0000256" key="5">
    <source>
        <dbReference type="SAM" id="MobiDB-lite"/>
    </source>
</evidence>
<dbReference type="Gene3D" id="1.10.510.10">
    <property type="entry name" value="Transferase(Phosphotransferase) domain 1"/>
    <property type="match status" value="1"/>
</dbReference>
<dbReference type="OrthoDB" id="5490751at2"/>
<dbReference type="SUPFAM" id="SSF56112">
    <property type="entry name" value="Protein kinase-like (PK-like)"/>
    <property type="match status" value="1"/>
</dbReference>
<keyword evidence="8" id="KW-1185">Reference proteome</keyword>
<keyword evidence="4" id="KW-0067">ATP-binding</keyword>
<dbReference type="PANTHER" id="PTHR43289:SF6">
    <property type="entry name" value="SERINE_THREONINE-PROTEIN KINASE NEKL-3"/>
    <property type="match status" value="1"/>
</dbReference>
<protein>
    <recommendedName>
        <fullName evidence="6">Protein kinase domain-containing protein</fullName>
    </recommendedName>
</protein>
<evidence type="ECO:0000313" key="8">
    <source>
        <dbReference type="Proteomes" id="UP000028725"/>
    </source>
</evidence>
<keyword evidence="3" id="KW-0418">Kinase</keyword>
<organism evidence="7 8">
    <name type="scientific">Hyalangium minutum</name>
    <dbReference type="NCBI Taxonomy" id="394096"/>
    <lineage>
        <taxon>Bacteria</taxon>
        <taxon>Pseudomonadati</taxon>
        <taxon>Myxococcota</taxon>
        <taxon>Myxococcia</taxon>
        <taxon>Myxococcales</taxon>
        <taxon>Cystobacterineae</taxon>
        <taxon>Archangiaceae</taxon>
        <taxon>Hyalangium</taxon>
    </lineage>
</organism>
<feature type="compositionally biased region" description="Low complexity" evidence="5">
    <location>
        <begin position="317"/>
        <end position="339"/>
    </location>
</feature>
<feature type="domain" description="Protein kinase" evidence="6">
    <location>
        <begin position="6"/>
        <end position="267"/>
    </location>
</feature>
<dbReference type="GO" id="GO:0004674">
    <property type="term" value="F:protein serine/threonine kinase activity"/>
    <property type="evidence" value="ECO:0007669"/>
    <property type="project" value="TreeGrafter"/>
</dbReference>
<dbReference type="InterPro" id="IPR011009">
    <property type="entry name" value="Kinase-like_dom_sf"/>
</dbReference>
<keyword evidence="2" id="KW-0547">Nucleotide-binding</keyword>
<dbReference type="PROSITE" id="PS50011">
    <property type="entry name" value="PROTEIN_KINASE_DOM"/>
    <property type="match status" value="1"/>
</dbReference>
<dbReference type="InterPro" id="IPR013229">
    <property type="entry name" value="PEGA"/>
</dbReference>
<dbReference type="Pfam" id="PF08308">
    <property type="entry name" value="PEGA"/>
    <property type="match status" value="1"/>
</dbReference>
<dbReference type="PANTHER" id="PTHR43289">
    <property type="entry name" value="MITOGEN-ACTIVATED PROTEIN KINASE KINASE KINASE 20-RELATED"/>
    <property type="match status" value="1"/>
</dbReference>
<dbReference type="Pfam" id="PF00069">
    <property type="entry name" value="Pkinase"/>
    <property type="match status" value="1"/>
</dbReference>
<feature type="region of interest" description="Disordered" evidence="5">
    <location>
        <begin position="315"/>
        <end position="403"/>
    </location>
</feature>
<sequence length="641" mass="66610">MSQVRYQPLGPLLSGEGSRAFLGLALEEGAAPTPVVLIWAPQEVAQDPELIDKLRRETNRAVVFDHPHILKVHGLTQLDQGLARVTEYADGETLRRVMEVTPKIPPPLAAKIVADAAVGIHYAHMAGNDDGTPLVHGDVRPETLIISFTGVCKVTGYGALGVAPRERGGRRVRNRRKYSAPEQLLGGRDAVNVQTDVFLLGLTLYELLTGKIPFKDAKDADTATLTEALPSLPLNVPRGLDAVVHKATAKRANERYPSALALREAIVEAMGDLPPQDVLMTFMNRLFPVNDEARSARSKVLEFGIAEAIKHSGALKPATGSAPTVAPAAPAPAPVAKAPSQPPASTPKPQAPAAPPPAGNSATARPATPPATPSAPPAPAAVPPPAAASAPTPQPPVAAPAGPVAPVPPPPAAKGSGSRFPVVAVIASLMLISVAAAVVVARDRIPLNIPGLGDLLNADPSQIVPPSTDPMAFADGGVPADAGVPELGADGGTDGGVDAGVEPTLELIVDPRVDAFLPDGGPLGRTPVIAPLTPGRYLLSLSNSALGIQTSRTVTVGPEGRTTVRIYLNKGFVNVHAPEGAVVQVDGRNVGKAPVEELDLYEGAHRLVVIVNGARWQKSFVVEPTQRVNFSVDFEDQEEGE</sequence>